<reference evidence="3 4" key="1">
    <citation type="journal article" date="2016" name="Nat. Commun.">
        <title>Thousands of microbial genomes shed light on interconnected biogeochemical processes in an aquifer system.</title>
        <authorList>
            <person name="Anantharaman K."/>
            <person name="Brown C.T."/>
            <person name="Hug L.A."/>
            <person name="Sharon I."/>
            <person name="Castelle C.J."/>
            <person name="Probst A.J."/>
            <person name="Thomas B.C."/>
            <person name="Singh A."/>
            <person name="Wilkins M.J."/>
            <person name="Karaoz U."/>
            <person name="Brodie E.L."/>
            <person name="Williams K.H."/>
            <person name="Hubbard S.S."/>
            <person name="Banfield J.F."/>
        </authorList>
    </citation>
    <scope>NUCLEOTIDE SEQUENCE [LARGE SCALE GENOMIC DNA]</scope>
</reference>
<dbReference type="Pfam" id="PF00132">
    <property type="entry name" value="Hexapep"/>
    <property type="match status" value="1"/>
</dbReference>
<evidence type="ECO:0000256" key="2">
    <source>
        <dbReference type="ARBA" id="ARBA00022679"/>
    </source>
</evidence>
<dbReference type="InterPro" id="IPR001451">
    <property type="entry name" value="Hexapep"/>
</dbReference>
<dbReference type="Proteomes" id="UP000178797">
    <property type="component" value="Unassembled WGS sequence"/>
</dbReference>
<dbReference type="EMBL" id="MGDE01000230">
    <property type="protein sequence ID" value="OGL43437.1"/>
    <property type="molecule type" value="Genomic_DNA"/>
</dbReference>
<gene>
    <name evidence="3" type="ORF">A2W05_00395</name>
</gene>
<dbReference type="GO" id="GO:0008374">
    <property type="term" value="F:O-acyltransferase activity"/>
    <property type="evidence" value="ECO:0007669"/>
    <property type="project" value="TreeGrafter"/>
</dbReference>
<dbReference type="InterPro" id="IPR011004">
    <property type="entry name" value="Trimer_LpxA-like_sf"/>
</dbReference>
<dbReference type="Pfam" id="PF14602">
    <property type="entry name" value="Hexapep_2"/>
    <property type="match status" value="1"/>
</dbReference>
<dbReference type="PANTHER" id="PTHR23416">
    <property type="entry name" value="SIALIC ACID SYNTHASE-RELATED"/>
    <property type="match status" value="1"/>
</dbReference>
<dbReference type="AlphaFoldDB" id="A0A1F7RRB0"/>
<organism evidence="3 4">
    <name type="scientific">Candidatus Schekmanbacteria bacterium RBG_16_38_10</name>
    <dbReference type="NCBI Taxonomy" id="1817879"/>
    <lineage>
        <taxon>Bacteria</taxon>
        <taxon>Candidatus Schekmaniibacteriota</taxon>
    </lineage>
</organism>
<dbReference type="SUPFAM" id="SSF51161">
    <property type="entry name" value="Trimeric LpxA-like enzymes"/>
    <property type="match status" value="1"/>
</dbReference>
<dbReference type="InterPro" id="IPR051159">
    <property type="entry name" value="Hexapeptide_acetyltransf"/>
</dbReference>
<name>A0A1F7RRB0_9BACT</name>
<keyword evidence="2 3" id="KW-0808">Transferase</keyword>
<dbReference type="Gene3D" id="2.160.10.10">
    <property type="entry name" value="Hexapeptide repeat proteins"/>
    <property type="match status" value="1"/>
</dbReference>
<sequence length="165" mass="18504">MFRNIFNRFLHKLAYMFPGGGTLRPSLHRLRGAKIGNNVWISQRVYIDELHPEAVTIGDNCTIGVRTSIFTHFYWGPRKTDYNDGKVVIEKDVFIGPHCVILPNVRIGEGAVIKAGTVVTKDVPSHTLWGPPSAGVLGRVTVPLTSEHNYEEFIRGLKPVRIKKT</sequence>
<evidence type="ECO:0000313" key="3">
    <source>
        <dbReference type="EMBL" id="OGL43437.1"/>
    </source>
</evidence>
<accession>A0A1F7RRB0</accession>
<comment type="caution">
    <text evidence="3">The sequence shown here is derived from an EMBL/GenBank/DDBJ whole genome shotgun (WGS) entry which is preliminary data.</text>
</comment>
<proteinExistence type="inferred from homology"/>
<evidence type="ECO:0000256" key="1">
    <source>
        <dbReference type="ARBA" id="ARBA00007274"/>
    </source>
</evidence>
<evidence type="ECO:0000313" key="4">
    <source>
        <dbReference type="Proteomes" id="UP000178797"/>
    </source>
</evidence>
<protein>
    <submittedName>
        <fullName evidence="3">Acetyltransferase</fullName>
    </submittedName>
</protein>
<comment type="similarity">
    <text evidence="1">Belongs to the transferase hexapeptide repeat family.</text>
</comment>
<dbReference type="PANTHER" id="PTHR23416:SF23">
    <property type="entry name" value="ACETYLTRANSFERASE C18B11.09C-RELATED"/>
    <property type="match status" value="1"/>
</dbReference>
<dbReference type="CDD" id="cd04647">
    <property type="entry name" value="LbH_MAT_like"/>
    <property type="match status" value="1"/>
</dbReference>